<name>A0AAX1SJP7_9FIRM</name>
<evidence type="ECO:0000256" key="3">
    <source>
        <dbReference type="ARBA" id="ARBA00022475"/>
    </source>
</evidence>
<feature type="transmembrane region" description="Helical" evidence="8">
    <location>
        <begin position="413"/>
        <end position="435"/>
    </location>
</feature>
<dbReference type="SUPFAM" id="SSF161098">
    <property type="entry name" value="MetI-like"/>
    <property type="match status" value="2"/>
</dbReference>
<reference evidence="10" key="3">
    <citation type="submission" date="2022-01" db="EMBL/GenBank/DDBJ databases">
        <title>Collection of gut derived symbiotic bacterial strains cultured from healthy donors.</title>
        <authorList>
            <person name="Lin H."/>
            <person name="Kohout C."/>
            <person name="Waligurski E."/>
            <person name="Pamer E.G."/>
        </authorList>
    </citation>
    <scope>NUCLEOTIDE SEQUENCE</scope>
    <source>
        <strain evidence="10">DFI.6.55</strain>
    </source>
</reference>
<dbReference type="GO" id="GO:0055085">
    <property type="term" value="P:transmembrane transport"/>
    <property type="evidence" value="ECO:0007669"/>
    <property type="project" value="InterPro"/>
</dbReference>
<evidence type="ECO:0000313" key="11">
    <source>
        <dbReference type="EMBL" id="NSJ51029.1"/>
    </source>
</evidence>
<keyword evidence="4" id="KW-0997">Cell inner membrane</keyword>
<sequence>MIFRRKRAMTSGSELAAMEGRKFGLDQAMTGLSFVLLLIIVAIPIFMIVYNAFFYENKFDISLFVSVIGNVDNLKAMWNTIVIALAVTLFGTIMGLFYAWLLGRSDIPAKGFMRAMFTIPYMFPPFFGAMAWDLLFSGRAGYVNKWLMATFHLANAPININSIGGIIFVECSYYFPFVFMQVVSALERMDPTLEESARIAGAKQGQVIAKITIPLVKPAISAGALLILISSLAHFGVPSILGFSKNIYTLPTMIYALIYKSSGSFEGIRQGAALSILLVAVVSVALVIQKRVLSSGSYDIIKGKSMRPTLIKLRGAKYPLLAFACLTLVVIVVVPLVMIFLVALVNAYGLPLTPENFSLKNYQKVLTSPATLDSIKNSLFLSVTAGIVCMFLGVMVAYVINRIKPKGKGVLEILSVLPYSIPGTVLAIGVILSWSGSIFGIKLYNTIWIILVAYMARYLSFSMKSASASLQQVNSSLEEASRACGASHTESLKDITLPLIRPAMVSGFFLIFLPAMRELTTSILLYGPYTRTLGVQIYSLRDAGMIPQASALASLAILIIIICNTIVTQITKDRKGA</sequence>
<feature type="domain" description="ABC transmembrane type-1" evidence="9">
    <location>
        <begin position="375"/>
        <end position="567"/>
    </location>
</feature>
<keyword evidence="12" id="KW-1185">Reference proteome</keyword>
<feature type="transmembrane region" description="Helical" evidence="8">
    <location>
        <begin position="156"/>
        <end position="179"/>
    </location>
</feature>
<keyword evidence="3" id="KW-1003">Cell membrane</keyword>
<evidence type="ECO:0000313" key="13">
    <source>
        <dbReference type="Proteomes" id="UP001299608"/>
    </source>
</evidence>
<dbReference type="Gene3D" id="1.10.3720.10">
    <property type="entry name" value="MetI-like"/>
    <property type="match status" value="2"/>
</dbReference>
<dbReference type="Proteomes" id="UP000669239">
    <property type="component" value="Unassembled WGS sequence"/>
</dbReference>
<feature type="transmembrane region" description="Helical" evidence="8">
    <location>
        <begin position="268"/>
        <end position="288"/>
    </location>
</feature>
<evidence type="ECO:0000256" key="1">
    <source>
        <dbReference type="ARBA" id="ARBA00004429"/>
    </source>
</evidence>
<dbReference type="CDD" id="cd06261">
    <property type="entry name" value="TM_PBP2"/>
    <property type="match status" value="2"/>
</dbReference>
<feature type="transmembrane region" description="Helical" evidence="8">
    <location>
        <begin position="320"/>
        <end position="345"/>
    </location>
</feature>
<comment type="subcellular location">
    <subcellularLocation>
        <location evidence="1">Cell inner membrane</location>
        <topology evidence="1">Multi-pass membrane protein</topology>
    </subcellularLocation>
    <subcellularLocation>
        <location evidence="8">Cell membrane</location>
        <topology evidence="8">Multi-pass membrane protein</topology>
    </subcellularLocation>
</comment>
<evidence type="ECO:0000256" key="5">
    <source>
        <dbReference type="ARBA" id="ARBA00022692"/>
    </source>
</evidence>
<evidence type="ECO:0000256" key="8">
    <source>
        <dbReference type="RuleBase" id="RU363032"/>
    </source>
</evidence>
<dbReference type="RefSeq" id="WP_117559573.1">
    <property type="nucleotide sequence ID" value="NZ_BAABZL010000001.1"/>
</dbReference>
<dbReference type="InterPro" id="IPR035906">
    <property type="entry name" value="MetI-like_sf"/>
</dbReference>
<feature type="transmembrane region" description="Helical" evidence="8">
    <location>
        <begin position="115"/>
        <end position="136"/>
    </location>
</feature>
<dbReference type="PROSITE" id="PS50928">
    <property type="entry name" value="ABC_TM1"/>
    <property type="match status" value="2"/>
</dbReference>
<protein>
    <submittedName>
        <fullName evidence="10">Iron ABC transporter permease</fullName>
    </submittedName>
</protein>
<reference evidence="11 12" key="1">
    <citation type="journal article" date="2020" name="Cell Host Microbe">
        <title>Functional and Genomic Variation between Human-Derived Isolates of Lachnospiraceae Reveals Inter- and Intra-Species Diversity.</title>
        <authorList>
            <person name="Sorbara M.T."/>
            <person name="Littmann E.R."/>
            <person name="Fontana E."/>
            <person name="Moody T.U."/>
            <person name="Kohout C.E."/>
            <person name="Gjonbalaj M."/>
            <person name="Eaton V."/>
            <person name="Seok R."/>
            <person name="Leiner I.M."/>
            <person name="Pamer E.G."/>
        </authorList>
    </citation>
    <scope>NUCLEOTIDE SEQUENCE [LARGE SCALE GENOMIC DNA]</scope>
    <source>
        <strain evidence="11 12">MSK.1.17</strain>
    </source>
</reference>
<feature type="transmembrane region" description="Helical" evidence="8">
    <location>
        <begin position="546"/>
        <end position="567"/>
    </location>
</feature>
<dbReference type="EMBL" id="JAKNGE010000012">
    <property type="protein sequence ID" value="MCG4746008.1"/>
    <property type="molecule type" value="Genomic_DNA"/>
</dbReference>
<evidence type="ECO:0000256" key="6">
    <source>
        <dbReference type="ARBA" id="ARBA00022989"/>
    </source>
</evidence>
<feature type="transmembrane region" description="Helical" evidence="8">
    <location>
        <begin position="379"/>
        <end position="401"/>
    </location>
</feature>
<evidence type="ECO:0000256" key="2">
    <source>
        <dbReference type="ARBA" id="ARBA00022448"/>
    </source>
</evidence>
<dbReference type="PANTHER" id="PTHR43357">
    <property type="entry name" value="INNER MEMBRANE ABC TRANSPORTER PERMEASE PROTEIN YDCV"/>
    <property type="match status" value="1"/>
</dbReference>
<feature type="domain" description="ABC transmembrane type-1" evidence="9">
    <location>
        <begin position="77"/>
        <end position="289"/>
    </location>
</feature>
<dbReference type="GO" id="GO:0005886">
    <property type="term" value="C:plasma membrane"/>
    <property type="evidence" value="ECO:0007669"/>
    <property type="project" value="UniProtKB-SubCell"/>
</dbReference>
<dbReference type="InterPro" id="IPR000515">
    <property type="entry name" value="MetI-like"/>
</dbReference>
<feature type="transmembrane region" description="Helical" evidence="8">
    <location>
        <begin position="81"/>
        <end position="103"/>
    </location>
</feature>
<evidence type="ECO:0000256" key="4">
    <source>
        <dbReference type="ARBA" id="ARBA00022519"/>
    </source>
</evidence>
<keyword evidence="2 8" id="KW-0813">Transport</keyword>
<dbReference type="Proteomes" id="UP001299608">
    <property type="component" value="Unassembled WGS sequence"/>
</dbReference>
<feature type="transmembrane region" description="Helical" evidence="8">
    <location>
        <begin position="503"/>
        <end position="526"/>
    </location>
</feature>
<dbReference type="EMBL" id="JAAITT010000034">
    <property type="protein sequence ID" value="NSJ51029.1"/>
    <property type="molecule type" value="Genomic_DNA"/>
</dbReference>
<feature type="transmembrane region" description="Helical" evidence="8">
    <location>
        <begin position="31"/>
        <end position="53"/>
    </location>
</feature>
<keyword evidence="7 8" id="KW-0472">Membrane</keyword>
<evidence type="ECO:0000313" key="10">
    <source>
        <dbReference type="EMBL" id="MCG4746008.1"/>
    </source>
</evidence>
<dbReference type="Pfam" id="PF00528">
    <property type="entry name" value="BPD_transp_1"/>
    <property type="match status" value="2"/>
</dbReference>
<evidence type="ECO:0000256" key="7">
    <source>
        <dbReference type="ARBA" id="ARBA00023136"/>
    </source>
</evidence>
<dbReference type="GeneID" id="97209121"/>
<accession>A0AAX1SJP7</accession>
<reference evidence="11" key="2">
    <citation type="submission" date="2020-02" db="EMBL/GenBank/DDBJ databases">
        <authorList>
            <person name="Littmann E."/>
            <person name="Sorbara M."/>
        </authorList>
    </citation>
    <scope>NUCLEOTIDE SEQUENCE</scope>
    <source>
        <strain evidence="11">MSK.1.17</strain>
    </source>
</reference>
<proteinExistence type="inferred from homology"/>
<keyword evidence="6 8" id="KW-1133">Transmembrane helix</keyword>
<comment type="similarity">
    <text evidence="8">Belongs to the binding-protein-dependent transport system permease family.</text>
</comment>
<keyword evidence="5 8" id="KW-0812">Transmembrane</keyword>
<feature type="transmembrane region" description="Helical" evidence="8">
    <location>
        <begin position="441"/>
        <end position="459"/>
    </location>
</feature>
<comment type="caution">
    <text evidence="10">The sequence shown here is derived from an EMBL/GenBank/DDBJ whole genome shotgun (WGS) entry which is preliminary data.</text>
</comment>
<gene>
    <name evidence="11" type="ORF">G5B36_20285</name>
    <name evidence="10" type="ORF">L0N08_11340</name>
</gene>
<evidence type="ECO:0000313" key="12">
    <source>
        <dbReference type="Proteomes" id="UP000669239"/>
    </source>
</evidence>
<dbReference type="AlphaFoldDB" id="A0AAX1SJP7"/>
<dbReference type="PANTHER" id="PTHR43357:SF3">
    <property type="entry name" value="FE(3+)-TRANSPORT SYSTEM PERMEASE PROTEIN FBPB 2"/>
    <property type="match status" value="1"/>
</dbReference>
<organism evidence="10 13">
    <name type="scientific">Enterocloster aldenensis</name>
    <dbReference type="NCBI Taxonomy" id="358742"/>
    <lineage>
        <taxon>Bacteria</taxon>
        <taxon>Bacillati</taxon>
        <taxon>Bacillota</taxon>
        <taxon>Clostridia</taxon>
        <taxon>Lachnospirales</taxon>
        <taxon>Lachnospiraceae</taxon>
        <taxon>Enterocloster</taxon>
    </lineage>
</organism>
<feature type="transmembrane region" description="Helical" evidence="8">
    <location>
        <begin position="225"/>
        <end position="248"/>
    </location>
</feature>
<evidence type="ECO:0000259" key="9">
    <source>
        <dbReference type="PROSITE" id="PS50928"/>
    </source>
</evidence>